<name>A0ABN9KZ50_9NEOB</name>
<dbReference type="PANTHER" id="PTHR48014">
    <property type="entry name" value="SERINE/THREONINE-PROTEIN KINASE FRAY2"/>
    <property type="match status" value="1"/>
</dbReference>
<dbReference type="InterPro" id="IPR047173">
    <property type="entry name" value="STRAD_A/B-like"/>
</dbReference>
<feature type="domain" description="Protein kinase" evidence="12">
    <location>
        <begin position="136"/>
        <end position="443"/>
    </location>
</feature>
<dbReference type="Pfam" id="PF00069">
    <property type="entry name" value="Pkinase"/>
    <property type="match status" value="1"/>
</dbReference>
<evidence type="ECO:0000256" key="7">
    <source>
        <dbReference type="ARBA" id="ARBA00023242"/>
    </source>
</evidence>
<comment type="function">
    <text evidence="9">Pseudokinase which, in complex with CAB39/MO25 (CAB39/MO25alpha or CAB39L/MO25beta), binds to and activates STK11/LKB1. Adopts a closed conformation typical of active protein kinases and binds STK11/LKB1 as a pseudosubstrate, promoting conformational change of STK11/LKB1 in an active conformation.</text>
</comment>
<evidence type="ECO:0000256" key="1">
    <source>
        <dbReference type="ARBA" id="ARBA00004123"/>
    </source>
</evidence>
<protein>
    <recommendedName>
        <fullName evidence="10">STE20-related kinase adapter protein alpha</fullName>
    </recommendedName>
    <alternativeName>
        <fullName evidence="11">STE20-related adapter protein</fullName>
    </alternativeName>
</protein>
<gene>
    <name evidence="13" type="ORF">RIMI_LOCUS2367477</name>
</gene>
<evidence type="ECO:0000256" key="4">
    <source>
        <dbReference type="ARBA" id="ARBA00011749"/>
    </source>
</evidence>
<sequence length="495" mass="54710">MFNKRWVSDKILVDGLRELEFFGVIKMHFGTNLPAGRFGGRTAHAPAILEDGGAQGEDGRDPGWIGVMGRKGTDFHDAYVASWVGKGLILKSMGNVLCVLDQFQIDKTDEAASAESIASCRGPDTMGVYTPDNNCYDLLTVIGKGFEDLMTVNLARYKPSGEYVCIRRINMESCTNDMVAFLQTELHVSKLFNHPNILPYRATFIADNELWVVTPFMAYGSAKDLICTHFTDGMSELAIAYILLGVLKALDYIHHMGYVHRSVKASHILISVDGKVYLSGLRSILSMINHGQRLKVVHDFPKHSSRVLPWLSPEVLQQNLQGYDAKSDIYSVGITACELANGHVPFKDMPATQMLLEKLNGTVPCLLDTATIPASELTMMTSRSGAGSGIGEGTSCRPSNGEPSMHPYNRSFSPHFHNLVELCLQRNPELRPNAGTLLNHSFFKQIKRRASEALPELLRPVSPITNFEGARNSGTQGVTELVSDLEHLDMDDWDF</sequence>
<evidence type="ECO:0000256" key="11">
    <source>
        <dbReference type="ARBA" id="ARBA00043123"/>
    </source>
</evidence>
<proteinExistence type="inferred from homology"/>
<evidence type="ECO:0000256" key="8">
    <source>
        <dbReference type="ARBA" id="ARBA00023306"/>
    </source>
</evidence>
<dbReference type="Gene3D" id="3.30.200.20">
    <property type="entry name" value="Phosphorylase Kinase, domain 1"/>
    <property type="match status" value="1"/>
</dbReference>
<keyword evidence="5" id="KW-0963">Cytoplasm</keyword>
<evidence type="ECO:0000256" key="5">
    <source>
        <dbReference type="ARBA" id="ARBA00022490"/>
    </source>
</evidence>
<dbReference type="InterPro" id="IPR011009">
    <property type="entry name" value="Kinase-like_dom_sf"/>
</dbReference>
<evidence type="ECO:0000313" key="14">
    <source>
        <dbReference type="Proteomes" id="UP001176940"/>
    </source>
</evidence>
<evidence type="ECO:0000256" key="6">
    <source>
        <dbReference type="ARBA" id="ARBA00022553"/>
    </source>
</evidence>
<comment type="similarity">
    <text evidence="3">Belongs to the protein kinase superfamily. STE Ser/Thr protein kinase family. STE20 subfamily.</text>
</comment>
<dbReference type="SUPFAM" id="SSF56112">
    <property type="entry name" value="Protein kinase-like (PK-like)"/>
    <property type="match status" value="1"/>
</dbReference>
<comment type="subcellular location">
    <subcellularLocation>
        <location evidence="2">Cytoplasm</location>
    </subcellularLocation>
    <subcellularLocation>
        <location evidence="1">Nucleus</location>
    </subcellularLocation>
</comment>
<evidence type="ECO:0000313" key="13">
    <source>
        <dbReference type="EMBL" id="CAJ0924873.1"/>
    </source>
</evidence>
<evidence type="ECO:0000256" key="10">
    <source>
        <dbReference type="ARBA" id="ARBA00040462"/>
    </source>
</evidence>
<comment type="caution">
    <text evidence="13">The sequence shown here is derived from an EMBL/GenBank/DDBJ whole genome shotgun (WGS) entry which is preliminary data.</text>
</comment>
<reference evidence="13" key="1">
    <citation type="submission" date="2023-07" db="EMBL/GenBank/DDBJ databases">
        <authorList>
            <person name="Stuckert A."/>
        </authorList>
    </citation>
    <scope>NUCLEOTIDE SEQUENCE</scope>
</reference>
<evidence type="ECO:0000256" key="3">
    <source>
        <dbReference type="ARBA" id="ARBA00008874"/>
    </source>
</evidence>
<dbReference type="InterPro" id="IPR000719">
    <property type="entry name" value="Prot_kinase_dom"/>
</dbReference>
<dbReference type="EMBL" id="CAUEEQ010003302">
    <property type="protein sequence ID" value="CAJ0924873.1"/>
    <property type="molecule type" value="Genomic_DNA"/>
</dbReference>
<keyword evidence="7" id="KW-0539">Nucleus</keyword>
<accession>A0ABN9KZ50</accession>
<dbReference type="Gene3D" id="1.10.510.10">
    <property type="entry name" value="Transferase(Phosphotransferase) domain 1"/>
    <property type="match status" value="1"/>
</dbReference>
<dbReference type="PROSITE" id="PS50011">
    <property type="entry name" value="PROTEIN_KINASE_DOM"/>
    <property type="match status" value="1"/>
</dbReference>
<keyword evidence="8" id="KW-0131">Cell cycle</keyword>
<comment type="subunit">
    <text evidence="4">Component of a trimeric complex composed of STK11/LKB1, STRAD (STRADA or STRADB) and CAB39/MO25 (CAB39/MO25alpha or CAB39L/MO25beta): the complex tethers STK11/LKB1 in the cytoplasm and stimulates its catalytic activity.</text>
</comment>
<keyword evidence="6" id="KW-0597">Phosphoprotein</keyword>
<dbReference type="CDD" id="cd08227">
    <property type="entry name" value="PK_STRAD_alpha"/>
    <property type="match status" value="1"/>
</dbReference>
<evidence type="ECO:0000256" key="2">
    <source>
        <dbReference type="ARBA" id="ARBA00004496"/>
    </source>
</evidence>
<dbReference type="Proteomes" id="UP001176940">
    <property type="component" value="Unassembled WGS sequence"/>
</dbReference>
<evidence type="ECO:0000256" key="9">
    <source>
        <dbReference type="ARBA" id="ARBA00034653"/>
    </source>
</evidence>
<organism evidence="13 14">
    <name type="scientific">Ranitomeya imitator</name>
    <name type="common">mimic poison frog</name>
    <dbReference type="NCBI Taxonomy" id="111125"/>
    <lineage>
        <taxon>Eukaryota</taxon>
        <taxon>Metazoa</taxon>
        <taxon>Chordata</taxon>
        <taxon>Craniata</taxon>
        <taxon>Vertebrata</taxon>
        <taxon>Euteleostomi</taxon>
        <taxon>Amphibia</taxon>
        <taxon>Batrachia</taxon>
        <taxon>Anura</taxon>
        <taxon>Neobatrachia</taxon>
        <taxon>Hyloidea</taxon>
        <taxon>Dendrobatidae</taxon>
        <taxon>Dendrobatinae</taxon>
        <taxon>Ranitomeya</taxon>
    </lineage>
</organism>
<keyword evidence="14" id="KW-1185">Reference proteome</keyword>
<dbReference type="PANTHER" id="PTHR48014:SF20">
    <property type="entry name" value="STE20-RELATED KINASE ADAPTER PROTEIN ALPHA"/>
    <property type="match status" value="1"/>
</dbReference>
<evidence type="ECO:0000259" key="12">
    <source>
        <dbReference type="PROSITE" id="PS50011"/>
    </source>
</evidence>